<evidence type="ECO:0000256" key="1">
    <source>
        <dbReference type="PROSITE-ProRule" id="PRU00339"/>
    </source>
</evidence>
<dbReference type="PROSITE" id="PS51257">
    <property type="entry name" value="PROKAR_LIPOPROTEIN"/>
    <property type="match status" value="1"/>
</dbReference>
<keyword evidence="1" id="KW-0802">TPR repeat</keyword>
<dbReference type="RefSeq" id="WP_009536629.1">
    <property type="nucleotide sequence ID" value="NZ_JH414504.1"/>
</dbReference>
<dbReference type="SUPFAM" id="SSF48452">
    <property type="entry name" value="TPR-like"/>
    <property type="match status" value="1"/>
</dbReference>
<dbReference type="Proteomes" id="UP000003527">
    <property type="component" value="Unassembled WGS sequence"/>
</dbReference>
<reference evidence="4 5" key="1">
    <citation type="submission" date="2011-08" db="EMBL/GenBank/DDBJ databases">
        <title>The Genome Sequence of Oribacterium sp. ACB7.</title>
        <authorList>
            <consortium name="The Broad Institute Genome Sequencing Platform"/>
            <person name="Earl A."/>
            <person name="Ward D."/>
            <person name="Feldgarden M."/>
            <person name="Gevers D."/>
            <person name="Sizova M."/>
            <person name="Hazen A."/>
            <person name="Epstein S."/>
            <person name="Young S.K."/>
            <person name="Zeng Q."/>
            <person name="Gargeya S."/>
            <person name="Fitzgerald M."/>
            <person name="Haas B."/>
            <person name="Abouelleil A."/>
            <person name="Alvarado L."/>
            <person name="Arachchi H.M."/>
            <person name="Berlin A."/>
            <person name="Brown A."/>
            <person name="Chapman S.B."/>
            <person name="Chen Z."/>
            <person name="Dunbar C."/>
            <person name="Freedman E."/>
            <person name="Gearin G."/>
            <person name="Gellesch M."/>
            <person name="Goldberg J."/>
            <person name="Griggs A."/>
            <person name="Gujja S."/>
            <person name="Heiman D."/>
            <person name="Howarth C."/>
            <person name="Larson L."/>
            <person name="Lui A."/>
            <person name="MacDonald P.J.P."/>
            <person name="Montmayeur A."/>
            <person name="Murphy C."/>
            <person name="Neiman D."/>
            <person name="Pearson M."/>
            <person name="Priest M."/>
            <person name="Roberts A."/>
            <person name="Saif S."/>
            <person name="Shea T."/>
            <person name="Shenoy N."/>
            <person name="Sisk P."/>
            <person name="Stolte C."/>
            <person name="Sykes S."/>
            <person name="Wortman J."/>
            <person name="Nusbaum C."/>
            <person name="Birren B."/>
        </authorList>
    </citation>
    <scope>NUCLEOTIDE SEQUENCE [LARGE SCALE GENOMIC DNA]</scope>
    <source>
        <strain evidence="4 5">ACB7</strain>
    </source>
</reference>
<dbReference type="InterPro" id="IPR011990">
    <property type="entry name" value="TPR-like_helical_dom_sf"/>
</dbReference>
<keyword evidence="2" id="KW-0175">Coiled coil</keyword>
<dbReference type="AlphaFoldDB" id="G9WV46"/>
<protein>
    <recommendedName>
        <fullName evidence="6">Outer membrane lipoprotein BamD-like domain-containing protein</fullName>
    </recommendedName>
</protein>
<sequence>MIKRKLAGIVLLTLISLSACKNEAKAYRTEGITALEKGDAQKALENFDLALEKSKGKVGALQFDILAYKVEAEIHLGKLGEAEENLQNLETISTKKYAKLQDLIEAKKSIVSAGEALNQDDLDLARKELDEAKEKGLSTDRELEYSEAIYLEKTGEWQNSYDAFSKYCSRYPDDAEAARELQFLESRVKVLGGNTLLSERAKKVGKRHHKYIRRKYRLKEESPKRH</sequence>
<feature type="chain" id="PRO_5038999719" description="Outer membrane lipoprotein BamD-like domain-containing protein" evidence="3">
    <location>
        <begin position="22"/>
        <end position="226"/>
    </location>
</feature>
<proteinExistence type="predicted"/>
<evidence type="ECO:0000256" key="2">
    <source>
        <dbReference type="SAM" id="Coils"/>
    </source>
</evidence>
<keyword evidence="3" id="KW-0732">Signal</keyword>
<dbReference type="InterPro" id="IPR019734">
    <property type="entry name" value="TPR_rpt"/>
</dbReference>
<evidence type="ECO:0000313" key="5">
    <source>
        <dbReference type="Proteomes" id="UP000003527"/>
    </source>
</evidence>
<organism evidence="4 5">
    <name type="scientific">Oribacterium asaccharolyticum ACB7</name>
    <dbReference type="NCBI Taxonomy" id="796944"/>
    <lineage>
        <taxon>Bacteria</taxon>
        <taxon>Bacillati</taxon>
        <taxon>Bacillota</taxon>
        <taxon>Clostridia</taxon>
        <taxon>Lachnospirales</taxon>
        <taxon>Lachnospiraceae</taxon>
        <taxon>Oribacterium</taxon>
    </lineage>
</organism>
<dbReference type="Gene3D" id="1.25.40.10">
    <property type="entry name" value="Tetratricopeptide repeat domain"/>
    <property type="match status" value="1"/>
</dbReference>
<feature type="coiled-coil region" evidence="2">
    <location>
        <begin position="72"/>
        <end position="135"/>
    </location>
</feature>
<name>G9WV46_9FIRM</name>
<feature type="repeat" description="TPR" evidence="1">
    <location>
        <begin position="24"/>
        <end position="57"/>
    </location>
</feature>
<feature type="signal peptide" evidence="3">
    <location>
        <begin position="1"/>
        <end position="21"/>
    </location>
</feature>
<evidence type="ECO:0008006" key="6">
    <source>
        <dbReference type="Google" id="ProtNLM"/>
    </source>
</evidence>
<evidence type="ECO:0000313" key="4">
    <source>
        <dbReference type="EMBL" id="EHL11447.1"/>
    </source>
</evidence>
<dbReference type="PROSITE" id="PS50005">
    <property type="entry name" value="TPR"/>
    <property type="match status" value="1"/>
</dbReference>
<keyword evidence="5" id="KW-1185">Reference proteome</keyword>
<gene>
    <name evidence="4" type="ORF">HMPREF9624_00780</name>
</gene>
<dbReference type="EMBL" id="AFZD01000017">
    <property type="protein sequence ID" value="EHL11447.1"/>
    <property type="molecule type" value="Genomic_DNA"/>
</dbReference>
<evidence type="ECO:0000256" key="3">
    <source>
        <dbReference type="SAM" id="SignalP"/>
    </source>
</evidence>
<dbReference type="PATRIC" id="fig|796944.3.peg.1502"/>
<accession>G9WV46</accession>
<comment type="caution">
    <text evidence="4">The sequence shown here is derived from an EMBL/GenBank/DDBJ whole genome shotgun (WGS) entry which is preliminary data.</text>
</comment>
<dbReference type="HOGENOM" id="CLU_1223741_0_0_9"/>